<feature type="region of interest" description="Disordered" evidence="2">
    <location>
        <begin position="69"/>
        <end position="93"/>
    </location>
</feature>
<evidence type="ECO:0000256" key="2">
    <source>
        <dbReference type="SAM" id="MobiDB-lite"/>
    </source>
</evidence>
<dbReference type="InterPro" id="IPR036986">
    <property type="entry name" value="S4_RNA-bd_sf"/>
</dbReference>
<reference evidence="4 5" key="1">
    <citation type="submission" date="2020-02" db="EMBL/GenBank/DDBJ databases">
        <authorList>
            <person name="Dziuba M."/>
            <person name="Kuznetsov B."/>
            <person name="Mardanov A."/>
            <person name="Ravin N."/>
            <person name="Grouzdev D."/>
        </authorList>
    </citation>
    <scope>NUCLEOTIDE SEQUENCE [LARGE SCALE GENOMIC DNA]</scope>
    <source>
        <strain evidence="4 5">SpK</strain>
    </source>
</reference>
<feature type="domain" description="RNA-binding S4" evidence="3">
    <location>
        <begin position="1"/>
        <end position="65"/>
    </location>
</feature>
<protein>
    <submittedName>
        <fullName evidence="4">RNA-binding S4 domain-containing protein</fullName>
    </submittedName>
</protein>
<dbReference type="AlphaFoldDB" id="A0A7C9V1T8"/>
<dbReference type="Pfam" id="PF01479">
    <property type="entry name" value="S4"/>
    <property type="match status" value="1"/>
</dbReference>
<dbReference type="EMBL" id="JAAIYP010000047">
    <property type="protein sequence ID" value="NFV82294.1"/>
    <property type="molecule type" value="Genomic_DNA"/>
</dbReference>
<keyword evidence="1" id="KW-0694">RNA-binding</keyword>
<dbReference type="InterPro" id="IPR002942">
    <property type="entry name" value="S4_RNA-bd"/>
</dbReference>
<evidence type="ECO:0000313" key="5">
    <source>
        <dbReference type="Proteomes" id="UP000480684"/>
    </source>
</evidence>
<dbReference type="Proteomes" id="UP000480684">
    <property type="component" value="Unassembled WGS sequence"/>
</dbReference>
<accession>A0A7C9V1T8</accession>
<comment type="caution">
    <text evidence="4">The sequence shown here is derived from an EMBL/GenBank/DDBJ whole genome shotgun (WGS) entry which is preliminary data.</text>
</comment>
<organism evidence="4 5">
    <name type="scientific">Magnetospirillum aberrantis SpK</name>
    <dbReference type="NCBI Taxonomy" id="908842"/>
    <lineage>
        <taxon>Bacteria</taxon>
        <taxon>Pseudomonadati</taxon>
        <taxon>Pseudomonadota</taxon>
        <taxon>Alphaproteobacteria</taxon>
        <taxon>Rhodospirillales</taxon>
        <taxon>Rhodospirillaceae</taxon>
        <taxon>Magnetospirillum</taxon>
    </lineage>
</organism>
<name>A0A7C9V1T8_9PROT</name>
<gene>
    <name evidence="4" type="ORF">G4223_19460</name>
</gene>
<evidence type="ECO:0000256" key="1">
    <source>
        <dbReference type="PROSITE-ProRule" id="PRU00182"/>
    </source>
</evidence>
<dbReference type="CDD" id="cd00165">
    <property type="entry name" value="S4"/>
    <property type="match status" value="1"/>
</dbReference>
<keyword evidence="5" id="KW-1185">Reference proteome</keyword>
<dbReference type="GO" id="GO:0003723">
    <property type="term" value="F:RNA binding"/>
    <property type="evidence" value="ECO:0007669"/>
    <property type="project" value="UniProtKB-KW"/>
</dbReference>
<dbReference type="Gene3D" id="3.10.290.10">
    <property type="entry name" value="RNA-binding S4 domain"/>
    <property type="match status" value="1"/>
</dbReference>
<evidence type="ECO:0000313" key="4">
    <source>
        <dbReference type="EMBL" id="NFV82294.1"/>
    </source>
</evidence>
<proteinExistence type="predicted"/>
<dbReference type="PROSITE" id="PS50889">
    <property type="entry name" value="S4"/>
    <property type="match status" value="1"/>
</dbReference>
<sequence length="93" mass="10363">MRIDKWLWFARFFKTRSLAAAQVAAGEVTVNEAVAARTSFLVRPGDVVVFPAGKRRRRVTVLALGERRGPAPEAQALYREEEPPPPEDPFAPC</sequence>
<dbReference type="SMART" id="SM00363">
    <property type="entry name" value="S4"/>
    <property type="match status" value="1"/>
</dbReference>
<evidence type="ECO:0000259" key="3">
    <source>
        <dbReference type="SMART" id="SM00363"/>
    </source>
</evidence>
<dbReference type="SUPFAM" id="SSF55174">
    <property type="entry name" value="Alpha-L RNA-binding motif"/>
    <property type="match status" value="1"/>
</dbReference>